<dbReference type="Pfam" id="PF14559">
    <property type="entry name" value="TPR_19"/>
    <property type="match status" value="1"/>
</dbReference>
<evidence type="ECO:0000256" key="4">
    <source>
        <dbReference type="ARBA" id="ARBA00023136"/>
    </source>
</evidence>
<feature type="transmembrane region" description="Helical" evidence="6">
    <location>
        <begin position="128"/>
        <end position="145"/>
    </location>
</feature>
<dbReference type="Gene3D" id="1.25.40.10">
    <property type="entry name" value="Tetratricopeptide repeat domain"/>
    <property type="match status" value="2"/>
</dbReference>
<evidence type="ECO:0000256" key="1">
    <source>
        <dbReference type="ARBA" id="ARBA00004141"/>
    </source>
</evidence>
<evidence type="ECO:0000256" key="3">
    <source>
        <dbReference type="ARBA" id="ARBA00022989"/>
    </source>
</evidence>
<keyword evidence="2 6" id="KW-0812">Transmembrane</keyword>
<dbReference type="SMART" id="SM00028">
    <property type="entry name" value="TPR"/>
    <property type="match status" value="3"/>
</dbReference>
<dbReference type="SUPFAM" id="SSF81901">
    <property type="entry name" value="HCP-like"/>
    <property type="match status" value="1"/>
</dbReference>
<dbReference type="InterPro" id="IPR019734">
    <property type="entry name" value="TPR_rpt"/>
</dbReference>
<comment type="caution">
    <text evidence="8">The sequence shown here is derived from an EMBL/GenBank/DDBJ whole genome shotgun (WGS) entry which is preliminary data.</text>
</comment>
<feature type="transmembrane region" description="Helical" evidence="6">
    <location>
        <begin position="405"/>
        <end position="423"/>
    </location>
</feature>
<feature type="transmembrane region" description="Helical" evidence="6">
    <location>
        <begin position="68"/>
        <end position="86"/>
    </location>
</feature>
<evidence type="ECO:0000256" key="6">
    <source>
        <dbReference type="SAM" id="Phobius"/>
    </source>
</evidence>
<dbReference type="Pfam" id="PF04932">
    <property type="entry name" value="Wzy_C"/>
    <property type="match status" value="1"/>
</dbReference>
<evidence type="ECO:0000256" key="2">
    <source>
        <dbReference type="ARBA" id="ARBA00022692"/>
    </source>
</evidence>
<evidence type="ECO:0000313" key="8">
    <source>
        <dbReference type="EMBL" id="OGM88037.1"/>
    </source>
</evidence>
<dbReference type="GO" id="GO:0016020">
    <property type="term" value="C:membrane"/>
    <property type="evidence" value="ECO:0007669"/>
    <property type="project" value="UniProtKB-SubCell"/>
</dbReference>
<dbReference type="PANTHER" id="PTHR37422:SF13">
    <property type="entry name" value="LIPOPOLYSACCHARIDE BIOSYNTHESIS PROTEIN PA4999-RELATED"/>
    <property type="match status" value="1"/>
</dbReference>
<feature type="transmembrane region" description="Helical" evidence="6">
    <location>
        <begin position="464"/>
        <end position="484"/>
    </location>
</feature>
<feature type="transmembrane region" description="Helical" evidence="6">
    <location>
        <begin position="258"/>
        <end position="276"/>
    </location>
</feature>
<feature type="transmembrane region" description="Helical" evidence="6">
    <location>
        <begin position="205"/>
        <end position="223"/>
    </location>
</feature>
<feature type="transmembrane region" description="Helical" evidence="6">
    <location>
        <begin position="38"/>
        <end position="56"/>
    </location>
</feature>
<dbReference type="PROSITE" id="PS50005">
    <property type="entry name" value="TPR"/>
    <property type="match status" value="2"/>
</dbReference>
<feature type="transmembrane region" description="Helical" evidence="6">
    <location>
        <begin position="173"/>
        <end position="193"/>
    </location>
</feature>
<keyword evidence="3 6" id="KW-1133">Transmembrane helix</keyword>
<keyword evidence="4 6" id="KW-0472">Membrane</keyword>
<dbReference type="EMBL" id="MGIL01000017">
    <property type="protein sequence ID" value="OGM88037.1"/>
    <property type="molecule type" value="Genomic_DNA"/>
</dbReference>
<accession>A0A1F8DHF0</accession>
<reference evidence="8 9" key="1">
    <citation type="journal article" date="2016" name="Nat. Commun.">
        <title>Thousands of microbial genomes shed light on interconnected biogeochemical processes in an aquifer system.</title>
        <authorList>
            <person name="Anantharaman K."/>
            <person name="Brown C.T."/>
            <person name="Hug L.A."/>
            <person name="Sharon I."/>
            <person name="Castelle C.J."/>
            <person name="Probst A.J."/>
            <person name="Thomas B.C."/>
            <person name="Singh A."/>
            <person name="Wilkins M.J."/>
            <person name="Karaoz U."/>
            <person name="Brodie E.L."/>
            <person name="Williams K.H."/>
            <person name="Hubbard S.S."/>
            <person name="Banfield J.F."/>
        </authorList>
    </citation>
    <scope>NUCLEOTIDE SEQUENCE [LARGE SCALE GENOMIC DNA]</scope>
</reference>
<dbReference type="Proteomes" id="UP000177596">
    <property type="component" value="Unassembled WGS sequence"/>
</dbReference>
<dbReference type="PANTHER" id="PTHR37422">
    <property type="entry name" value="TEICHURONIC ACID BIOSYNTHESIS PROTEIN TUAE"/>
    <property type="match status" value="1"/>
</dbReference>
<evidence type="ECO:0000256" key="5">
    <source>
        <dbReference type="PROSITE-ProRule" id="PRU00339"/>
    </source>
</evidence>
<feature type="transmembrane region" description="Helical" evidence="6">
    <location>
        <begin position="7"/>
        <end position="26"/>
    </location>
</feature>
<organism evidence="8 9">
    <name type="scientific">Candidatus Woesebacteria bacterium RIFOXYD1_FULL_43_18</name>
    <dbReference type="NCBI Taxonomy" id="1802551"/>
    <lineage>
        <taxon>Bacteria</taxon>
        <taxon>Candidatus Woeseibacteriota</taxon>
    </lineage>
</organism>
<name>A0A1F8DHF0_9BACT</name>
<keyword evidence="5" id="KW-0802">TPR repeat</keyword>
<feature type="domain" description="O-antigen ligase-related" evidence="7">
    <location>
        <begin position="214"/>
        <end position="382"/>
    </location>
</feature>
<dbReference type="InterPro" id="IPR051533">
    <property type="entry name" value="WaaL-like"/>
</dbReference>
<dbReference type="InterPro" id="IPR011990">
    <property type="entry name" value="TPR-like_helical_dom_sf"/>
</dbReference>
<feature type="transmembrane region" description="Helical" evidence="6">
    <location>
        <begin position="229"/>
        <end position="246"/>
    </location>
</feature>
<sequence length="689" mass="77185">MSIFEKINFWLFGALLFLVPLILWPYTSEVFEFNKMVLVYFLTVLISANWVARMILEKKFIFRRTILDIPLLTFAGTQLASTLLSIDPLTSWLGYYSRFNGGMLSVICYTLLYWAFVSNIHAKGAIKLVYVTLASAALVAIYGVLEHFGIDKNVWVQDVQSRVFSTLGQPNWLAAWLVALIPVTWVLMLELKLNFTPKSIVRSGHFWLLFSLSSLLFWTLIFSKSRSGFAGFGVTYLLFWASYFWANKAEFKKYLAPFAIISSSLLAICLISGTQWTPSIGKLLSRSANTQAQTAPSGGTALETGGTESGTIRKIVWKGAAQVWLHYPVFGTGVETFAYSYYLYRPAEHNMTSEWNFIYNKAHNEYLNFAANSGTVGLLSYLVLIGFTIFFFVKLTKGNSNFKSLGLALLAGYVSLLVTNFFGFSVVPTQLQLFLFPAIAFAFANDQPAGPDERLKKSDGTQKFFLFITFGCGLIIVFALGKYWNADRLYASGVGLNTMGKPDVAINYLTRAINLQPNQAVYYGGERGLAYSYTNIALALNQQKDIDQAAQFSENAIATVNKAVALSPANINLKRVRFGIFIMLSPIDPNYLIEAKDTLEDAILQAPTDAKLFYNLGLVYARTGQVDRAMEVLKKTIELKPDYKEARLAYAFVLIDEKQNVEARKQLEYILTNIDPADSLSKQTLESIK</sequence>
<dbReference type="PROSITE" id="PS50293">
    <property type="entry name" value="TPR_REGION"/>
    <property type="match status" value="1"/>
</dbReference>
<gene>
    <name evidence="8" type="ORF">A2573_00850</name>
</gene>
<feature type="transmembrane region" description="Helical" evidence="6">
    <location>
        <begin position="369"/>
        <end position="393"/>
    </location>
</feature>
<proteinExistence type="predicted"/>
<evidence type="ECO:0000313" key="9">
    <source>
        <dbReference type="Proteomes" id="UP000177596"/>
    </source>
</evidence>
<feature type="transmembrane region" description="Helical" evidence="6">
    <location>
        <begin position="98"/>
        <end position="116"/>
    </location>
</feature>
<dbReference type="AlphaFoldDB" id="A0A1F8DHF0"/>
<feature type="repeat" description="TPR" evidence="5">
    <location>
        <begin position="486"/>
        <end position="519"/>
    </location>
</feature>
<evidence type="ECO:0000259" key="7">
    <source>
        <dbReference type="Pfam" id="PF04932"/>
    </source>
</evidence>
<protein>
    <recommendedName>
        <fullName evidence="7">O-antigen ligase-related domain-containing protein</fullName>
    </recommendedName>
</protein>
<feature type="repeat" description="TPR" evidence="5">
    <location>
        <begin position="610"/>
        <end position="643"/>
    </location>
</feature>
<comment type="subcellular location">
    <subcellularLocation>
        <location evidence="1">Membrane</location>
        <topology evidence="1">Multi-pass membrane protein</topology>
    </subcellularLocation>
</comment>
<dbReference type="InterPro" id="IPR007016">
    <property type="entry name" value="O-antigen_ligase-rel_domated"/>
</dbReference>